<dbReference type="InterPro" id="IPR014001">
    <property type="entry name" value="Helicase_ATP-bd"/>
</dbReference>
<dbReference type="GO" id="GO:0005829">
    <property type="term" value="C:cytosol"/>
    <property type="evidence" value="ECO:0007669"/>
    <property type="project" value="TreeGrafter"/>
</dbReference>
<comment type="similarity">
    <text evidence="5">Belongs to the DEAD box helicase family.</text>
</comment>
<feature type="compositionally biased region" description="Low complexity" evidence="6">
    <location>
        <begin position="258"/>
        <end position="276"/>
    </location>
</feature>
<feature type="non-terminal residue" evidence="9">
    <location>
        <position position="284"/>
    </location>
</feature>
<evidence type="ECO:0000313" key="9">
    <source>
        <dbReference type="EMBL" id="PIR69016.1"/>
    </source>
</evidence>
<evidence type="ECO:0000256" key="3">
    <source>
        <dbReference type="ARBA" id="ARBA00022806"/>
    </source>
</evidence>
<dbReference type="GO" id="GO:0005524">
    <property type="term" value="F:ATP binding"/>
    <property type="evidence" value="ECO:0007669"/>
    <property type="project" value="UniProtKB-KW"/>
</dbReference>
<comment type="caution">
    <text evidence="9">The sequence shown here is derived from an EMBL/GenBank/DDBJ whole genome shotgun (WGS) entry which is preliminary data.</text>
</comment>
<accession>A0A2J0JIA3</accession>
<dbReference type="InterPro" id="IPR001650">
    <property type="entry name" value="Helicase_C-like"/>
</dbReference>
<keyword evidence="4" id="KW-0067">ATP-binding</keyword>
<dbReference type="InterPro" id="IPR050079">
    <property type="entry name" value="DEAD_box_RNA_helicase"/>
</dbReference>
<dbReference type="GO" id="GO:0016787">
    <property type="term" value="F:hydrolase activity"/>
    <property type="evidence" value="ECO:0007669"/>
    <property type="project" value="UniProtKB-KW"/>
</dbReference>
<dbReference type="Gene3D" id="3.40.50.300">
    <property type="entry name" value="P-loop containing nucleotide triphosphate hydrolases"/>
    <property type="match status" value="2"/>
</dbReference>
<organism evidence="9 10">
    <name type="scientific">Candidatus Nomurabacteria bacterium CG10_big_fil_rev_8_21_14_0_10_03_31_7</name>
    <dbReference type="NCBI Taxonomy" id="1974730"/>
    <lineage>
        <taxon>Bacteria</taxon>
        <taxon>Candidatus Nomuraibacteriota</taxon>
    </lineage>
</organism>
<name>A0A2J0JIA3_9BACT</name>
<evidence type="ECO:0000313" key="10">
    <source>
        <dbReference type="Proteomes" id="UP000228613"/>
    </source>
</evidence>
<evidence type="ECO:0000259" key="8">
    <source>
        <dbReference type="PROSITE" id="PS51194"/>
    </source>
</evidence>
<dbReference type="PANTHER" id="PTHR47959">
    <property type="entry name" value="ATP-DEPENDENT RNA HELICASE RHLE-RELATED"/>
    <property type="match status" value="1"/>
</dbReference>
<dbReference type="PANTHER" id="PTHR47959:SF1">
    <property type="entry name" value="ATP-DEPENDENT RNA HELICASE DBPA"/>
    <property type="match status" value="1"/>
</dbReference>
<dbReference type="Pfam" id="PF00271">
    <property type="entry name" value="Helicase_C"/>
    <property type="match status" value="1"/>
</dbReference>
<dbReference type="CDD" id="cd18787">
    <property type="entry name" value="SF2_C_DEAD"/>
    <property type="match status" value="1"/>
</dbReference>
<evidence type="ECO:0000256" key="2">
    <source>
        <dbReference type="ARBA" id="ARBA00022801"/>
    </source>
</evidence>
<reference evidence="10" key="1">
    <citation type="submission" date="2017-09" db="EMBL/GenBank/DDBJ databases">
        <title>Depth-based differentiation of microbial function through sediment-hosted aquifers and enrichment of novel symbionts in the deep terrestrial subsurface.</title>
        <authorList>
            <person name="Probst A.J."/>
            <person name="Ladd B."/>
            <person name="Jarett J.K."/>
            <person name="Geller-Mcgrath D.E."/>
            <person name="Sieber C.M.K."/>
            <person name="Emerson J.B."/>
            <person name="Anantharaman K."/>
            <person name="Thomas B.C."/>
            <person name="Malmstrom R."/>
            <person name="Stieglmeier M."/>
            <person name="Klingl A."/>
            <person name="Woyke T."/>
            <person name="Ryan C.M."/>
            <person name="Banfield J.F."/>
        </authorList>
    </citation>
    <scope>NUCLEOTIDE SEQUENCE [LARGE SCALE GENOMIC DNA]</scope>
</reference>
<proteinExistence type="inferred from homology"/>
<dbReference type="EMBL" id="PFCP01000025">
    <property type="protein sequence ID" value="PIR69016.1"/>
    <property type="molecule type" value="Genomic_DNA"/>
</dbReference>
<dbReference type="AlphaFoldDB" id="A0A2J0JIA3"/>
<dbReference type="Proteomes" id="UP000228613">
    <property type="component" value="Unassembled WGS sequence"/>
</dbReference>
<feature type="region of interest" description="Disordered" evidence="6">
    <location>
        <begin position="215"/>
        <end position="284"/>
    </location>
</feature>
<evidence type="ECO:0000256" key="5">
    <source>
        <dbReference type="ARBA" id="ARBA00038437"/>
    </source>
</evidence>
<dbReference type="InterPro" id="IPR027417">
    <property type="entry name" value="P-loop_NTPase"/>
</dbReference>
<evidence type="ECO:0000256" key="1">
    <source>
        <dbReference type="ARBA" id="ARBA00022741"/>
    </source>
</evidence>
<gene>
    <name evidence="9" type="ORF">COU48_00845</name>
</gene>
<feature type="domain" description="Helicase ATP-binding" evidence="7">
    <location>
        <begin position="1"/>
        <end position="43"/>
    </location>
</feature>
<dbReference type="SUPFAM" id="SSF52540">
    <property type="entry name" value="P-loop containing nucleoside triphosphate hydrolases"/>
    <property type="match status" value="2"/>
</dbReference>
<dbReference type="GO" id="GO:0003724">
    <property type="term" value="F:RNA helicase activity"/>
    <property type="evidence" value="ECO:0007669"/>
    <property type="project" value="TreeGrafter"/>
</dbReference>
<evidence type="ECO:0000256" key="4">
    <source>
        <dbReference type="ARBA" id="ARBA00022840"/>
    </source>
</evidence>
<keyword evidence="1" id="KW-0547">Nucleotide-binding</keyword>
<keyword evidence="2" id="KW-0378">Hydrolase</keyword>
<feature type="domain" description="Helicase C-terminal" evidence="8">
    <location>
        <begin position="67"/>
        <end position="214"/>
    </location>
</feature>
<protein>
    <recommendedName>
        <fullName evidence="11">DEAD/DEAH box helicase</fullName>
    </recommendedName>
</protein>
<feature type="compositionally biased region" description="Low complexity" evidence="6">
    <location>
        <begin position="232"/>
        <end position="243"/>
    </location>
</feature>
<dbReference type="PROSITE" id="PS51194">
    <property type="entry name" value="HELICASE_CTER"/>
    <property type="match status" value="1"/>
</dbReference>
<dbReference type="SMART" id="SM00490">
    <property type="entry name" value="HELICc"/>
    <property type="match status" value="1"/>
</dbReference>
<evidence type="ECO:0008006" key="11">
    <source>
        <dbReference type="Google" id="ProtNLM"/>
    </source>
</evidence>
<evidence type="ECO:0000259" key="7">
    <source>
        <dbReference type="PROSITE" id="PS51192"/>
    </source>
</evidence>
<dbReference type="PROSITE" id="PS51192">
    <property type="entry name" value="HELICASE_ATP_BIND_1"/>
    <property type="match status" value="1"/>
</dbReference>
<keyword evidence="3" id="KW-0347">Helicase</keyword>
<feature type="non-terminal residue" evidence="9">
    <location>
        <position position="1"/>
    </location>
</feature>
<evidence type="ECO:0000256" key="6">
    <source>
        <dbReference type="SAM" id="MobiDB-lite"/>
    </source>
</evidence>
<feature type="compositionally biased region" description="Gly residues" evidence="6">
    <location>
        <begin position="244"/>
        <end position="254"/>
    </location>
</feature>
<sequence>FIEDIVEILEKTKPGRQTMLFSATLRRDIENIAYDYMKDPQVLKVSEDKITIDKVVQKFMIVDAKRRLEYLFGLLAYEKPKLAVIFVRTKASADKLATIMQDRGIEADCLHGDMRQGARDRAIKKFKAGQLHVLVATDLAARGLDVFNITHVINYDLPEEFETYVHRIGRTARMGAEGTAVSFAFEDQEGWLRDLVRFTRVPLEEIVIEPVKLPPRVPRKEPERGSGGEGSGFRSRGGFSRGSPRGGRSSGSGHSGRSRSGGSRSGSSGERSSSRSNGYTGRRR</sequence>